<sequence length="546" mass="62978">MAENGIDVVLDHLKKIKCGGDMTSVKIDQIETLEMELRFFRTFINYSDTLVPNGFFMVKMKKKAHLIEVMFYSVHGETETTTCVNVERLVSQLREFVEGNTSSRLNYDLDDFHLLEYMDYLDKNLNDALRYLVKSGRVLIKEIKILQKKMRYLRYLYGTVLNGYVNHEKLKGLQTRIQFMAEMWDTSVFLFVYYDDADSLWVNKDGVDLEKDGDDTFCFEIEPPYVLFLVVLVELEMRKIFLSELEASKFTRSRTFKDKKLLKIFPRHLHSLLVYLRNKKSENFTTNVSAQNIDAVIEFLLVFLGGVPNDVINEKRLNEVLEMIGVLVGDILCVVQMLPLGSTIEEDAIKIDLGTIQILEKTEDLKARVEMYYKSLKLIPSHEFPTVGGLSFVDSLLGKLNEMLKSETGFGFMMNPHVGILVKELSSLTHVFKDAAKVQHEHEILKDFQKCTVSLAYEAEVAIDLILVQSNVLEHSFCSFPGIVKEIKHIYTEVTKMWSENLSVRPYSVVELSKHLPIEYSNLMNDEEIVGFEKAEEKLSSDSRDK</sequence>
<dbReference type="OrthoDB" id="10336222at2759"/>
<feature type="domain" description="Disease resistance N-terminal" evidence="7">
    <location>
        <begin position="392"/>
        <end position="474"/>
    </location>
</feature>
<evidence type="ECO:0000256" key="2">
    <source>
        <dbReference type="ARBA" id="ARBA00022614"/>
    </source>
</evidence>
<gene>
    <name evidence="8" type="ORF">H5410_025827</name>
</gene>
<protein>
    <recommendedName>
        <fullName evidence="7">Disease resistance N-terminal domain-containing protein</fullName>
    </recommendedName>
</protein>
<evidence type="ECO:0000313" key="9">
    <source>
        <dbReference type="Proteomes" id="UP000824120"/>
    </source>
</evidence>
<dbReference type="InterPro" id="IPR038005">
    <property type="entry name" value="RX-like_CC"/>
</dbReference>
<comment type="similarity">
    <text evidence="1">Belongs to the disease resistance NB-LRR family.</text>
</comment>
<evidence type="ECO:0000256" key="1">
    <source>
        <dbReference type="ARBA" id="ARBA00008894"/>
    </source>
</evidence>
<name>A0A9J5YX48_SOLCO</name>
<dbReference type="Gene3D" id="1.20.5.4130">
    <property type="match status" value="1"/>
</dbReference>
<proteinExistence type="inferred from homology"/>
<dbReference type="AlphaFoldDB" id="A0A9J5YX48"/>
<evidence type="ECO:0000259" key="7">
    <source>
        <dbReference type="Pfam" id="PF18052"/>
    </source>
</evidence>
<evidence type="ECO:0000313" key="8">
    <source>
        <dbReference type="EMBL" id="KAG5604335.1"/>
    </source>
</evidence>
<keyword evidence="9" id="KW-1185">Reference proteome</keyword>
<dbReference type="Proteomes" id="UP000824120">
    <property type="component" value="Chromosome 5"/>
</dbReference>
<dbReference type="GO" id="GO:0005524">
    <property type="term" value="F:ATP binding"/>
    <property type="evidence" value="ECO:0007669"/>
    <property type="project" value="UniProtKB-KW"/>
</dbReference>
<evidence type="ECO:0000256" key="4">
    <source>
        <dbReference type="ARBA" id="ARBA00022741"/>
    </source>
</evidence>
<keyword evidence="2" id="KW-0433">Leucine-rich repeat</keyword>
<dbReference type="GO" id="GO:0006952">
    <property type="term" value="P:defense response"/>
    <property type="evidence" value="ECO:0007669"/>
    <property type="project" value="UniProtKB-KW"/>
</dbReference>
<dbReference type="Pfam" id="PF18052">
    <property type="entry name" value="Rx_N"/>
    <property type="match status" value="1"/>
</dbReference>
<evidence type="ECO:0000256" key="5">
    <source>
        <dbReference type="ARBA" id="ARBA00022821"/>
    </source>
</evidence>
<comment type="caution">
    <text evidence="8">The sequence shown here is derived from an EMBL/GenBank/DDBJ whole genome shotgun (WGS) entry which is preliminary data.</text>
</comment>
<dbReference type="EMBL" id="JACXVP010000005">
    <property type="protein sequence ID" value="KAG5604335.1"/>
    <property type="molecule type" value="Genomic_DNA"/>
</dbReference>
<accession>A0A9J5YX48</accession>
<dbReference type="InterPro" id="IPR041118">
    <property type="entry name" value="Rx_N"/>
</dbReference>
<keyword evidence="4" id="KW-0547">Nucleotide-binding</keyword>
<keyword evidence="6" id="KW-0067">ATP-binding</keyword>
<organism evidence="8 9">
    <name type="scientific">Solanum commersonii</name>
    <name type="common">Commerson's wild potato</name>
    <name type="synonym">Commerson's nightshade</name>
    <dbReference type="NCBI Taxonomy" id="4109"/>
    <lineage>
        <taxon>Eukaryota</taxon>
        <taxon>Viridiplantae</taxon>
        <taxon>Streptophyta</taxon>
        <taxon>Embryophyta</taxon>
        <taxon>Tracheophyta</taxon>
        <taxon>Spermatophyta</taxon>
        <taxon>Magnoliopsida</taxon>
        <taxon>eudicotyledons</taxon>
        <taxon>Gunneridae</taxon>
        <taxon>Pentapetalae</taxon>
        <taxon>asterids</taxon>
        <taxon>lamiids</taxon>
        <taxon>Solanales</taxon>
        <taxon>Solanaceae</taxon>
        <taxon>Solanoideae</taxon>
        <taxon>Solaneae</taxon>
        <taxon>Solanum</taxon>
    </lineage>
</organism>
<dbReference type="CDD" id="cd14798">
    <property type="entry name" value="RX-CC_like"/>
    <property type="match status" value="1"/>
</dbReference>
<keyword evidence="3" id="KW-0677">Repeat</keyword>
<evidence type="ECO:0000256" key="3">
    <source>
        <dbReference type="ARBA" id="ARBA00022737"/>
    </source>
</evidence>
<evidence type="ECO:0000256" key="6">
    <source>
        <dbReference type="ARBA" id="ARBA00022840"/>
    </source>
</evidence>
<reference evidence="8 9" key="1">
    <citation type="submission" date="2020-09" db="EMBL/GenBank/DDBJ databases">
        <title>De no assembly of potato wild relative species, Solanum commersonii.</title>
        <authorList>
            <person name="Cho K."/>
        </authorList>
    </citation>
    <scope>NUCLEOTIDE SEQUENCE [LARGE SCALE GENOMIC DNA]</scope>
    <source>
        <strain evidence="8">LZ3.2</strain>
        <tissue evidence="8">Leaf</tissue>
    </source>
</reference>
<keyword evidence="5" id="KW-0611">Plant defense</keyword>